<feature type="transmembrane region" description="Helical" evidence="3">
    <location>
        <begin position="113"/>
        <end position="131"/>
    </location>
</feature>
<dbReference type="InterPro" id="IPR029787">
    <property type="entry name" value="Nucleotide_cyclase"/>
</dbReference>
<keyword evidence="3" id="KW-0472">Membrane</keyword>
<dbReference type="KEGG" id="upi:EJG51_006815"/>
<dbReference type="GO" id="GO:0043709">
    <property type="term" value="P:cell adhesion involved in single-species biofilm formation"/>
    <property type="evidence" value="ECO:0007669"/>
    <property type="project" value="TreeGrafter"/>
</dbReference>
<evidence type="ECO:0000256" key="2">
    <source>
        <dbReference type="ARBA" id="ARBA00034247"/>
    </source>
</evidence>
<keyword evidence="3" id="KW-0812">Transmembrane</keyword>
<accession>A0A6M4A480</accession>
<dbReference type="PANTHER" id="PTHR45138">
    <property type="entry name" value="REGULATORY COMPONENTS OF SENSORY TRANSDUCTION SYSTEM"/>
    <property type="match status" value="1"/>
</dbReference>
<dbReference type="AlphaFoldDB" id="A0A6M4A480"/>
<dbReference type="CDD" id="cd01949">
    <property type="entry name" value="GGDEF"/>
    <property type="match status" value="1"/>
</dbReference>
<keyword evidence="6" id="KW-1185">Reference proteome</keyword>
<dbReference type="GO" id="GO:1902201">
    <property type="term" value="P:negative regulation of bacterial-type flagellum-dependent cell motility"/>
    <property type="evidence" value="ECO:0007669"/>
    <property type="project" value="TreeGrafter"/>
</dbReference>
<dbReference type="Proteomes" id="UP000274350">
    <property type="component" value="Chromosome"/>
</dbReference>
<dbReference type="SMART" id="SM00267">
    <property type="entry name" value="GGDEF"/>
    <property type="match status" value="1"/>
</dbReference>
<keyword evidence="3" id="KW-1133">Transmembrane helix</keyword>
<dbReference type="GO" id="GO:0005886">
    <property type="term" value="C:plasma membrane"/>
    <property type="evidence" value="ECO:0007669"/>
    <property type="project" value="TreeGrafter"/>
</dbReference>
<proteinExistence type="predicted"/>
<gene>
    <name evidence="5" type="ORF">EJG51_006815</name>
</gene>
<evidence type="ECO:0000259" key="4">
    <source>
        <dbReference type="PROSITE" id="PS50887"/>
    </source>
</evidence>
<dbReference type="PROSITE" id="PS50887">
    <property type="entry name" value="GGDEF"/>
    <property type="match status" value="1"/>
</dbReference>
<dbReference type="InterPro" id="IPR043128">
    <property type="entry name" value="Rev_trsase/Diguanyl_cyclase"/>
</dbReference>
<evidence type="ECO:0000256" key="1">
    <source>
        <dbReference type="ARBA" id="ARBA00012528"/>
    </source>
</evidence>
<comment type="catalytic activity">
    <reaction evidence="2">
        <text>2 GTP = 3',3'-c-di-GMP + 2 diphosphate</text>
        <dbReference type="Rhea" id="RHEA:24898"/>
        <dbReference type="ChEBI" id="CHEBI:33019"/>
        <dbReference type="ChEBI" id="CHEBI:37565"/>
        <dbReference type="ChEBI" id="CHEBI:58805"/>
        <dbReference type="EC" id="2.7.7.65"/>
    </reaction>
</comment>
<evidence type="ECO:0000313" key="6">
    <source>
        <dbReference type="Proteomes" id="UP000274350"/>
    </source>
</evidence>
<dbReference type="InterPro" id="IPR000160">
    <property type="entry name" value="GGDEF_dom"/>
</dbReference>
<name>A0A6M4A480_9BURK</name>
<feature type="transmembrane region" description="Helical" evidence="3">
    <location>
        <begin position="160"/>
        <end position="181"/>
    </location>
</feature>
<dbReference type="InterPro" id="IPR050469">
    <property type="entry name" value="Diguanylate_Cyclase"/>
</dbReference>
<protein>
    <recommendedName>
        <fullName evidence="1">diguanylate cyclase</fullName>
        <ecNumber evidence="1">2.7.7.65</ecNumber>
    </recommendedName>
</protein>
<dbReference type="OrthoDB" id="9813903at2"/>
<dbReference type="EMBL" id="CP051152">
    <property type="protein sequence ID" value="QJQ05610.1"/>
    <property type="molecule type" value="Genomic_DNA"/>
</dbReference>
<dbReference type="SUPFAM" id="SSF55073">
    <property type="entry name" value="Nucleotide cyclase"/>
    <property type="match status" value="1"/>
</dbReference>
<sequence>MHNRYPDVNDDFYRIHYLKQDRAQSRKVIRIFMFASMPLAYVDFSFLGASREFFGLLLLRSGLLAYSWWLLRKNSSVNAPQELEHRMVGWSAAVLLMQFLSNASLPRDYFGHYLLDAWVCMIYFISVPVALRALRPAMLGYLIASFSLLVYKSIPTSAYVVSIVTILFVSAYTGHMISSYLHRYRRKILSADVELDRQESTDPATGVANRREFMRVSENELQRHARFGKSLSMLILDLDHFKQIQETYGPHAGDVVLVEVTKRMKRATRSYDCMARYGTEEFSLLLPEANADDAAKVAQRILATVAAMPVAMAGKEIKISAAVGVSTMQAGDTQDSMLDRASTALRKAKADMHSNDLSQKYMVA</sequence>
<dbReference type="Gene3D" id="3.30.70.270">
    <property type="match status" value="1"/>
</dbReference>
<feature type="transmembrane region" description="Helical" evidence="3">
    <location>
        <begin position="28"/>
        <end position="47"/>
    </location>
</feature>
<organism evidence="5 6">
    <name type="scientific">Undibacterium piscinae</name>
    <dbReference type="NCBI Taxonomy" id="2495591"/>
    <lineage>
        <taxon>Bacteria</taxon>
        <taxon>Pseudomonadati</taxon>
        <taxon>Pseudomonadota</taxon>
        <taxon>Betaproteobacteria</taxon>
        <taxon>Burkholderiales</taxon>
        <taxon>Oxalobacteraceae</taxon>
        <taxon>Undibacterium</taxon>
    </lineage>
</organism>
<feature type="transmembrane region" description="Helical" evidence="3">
    <location>
        <begin position="138"/>
        <end position="154"/>
    </location>
</feature>
<dbReference type="EC" id="2.7.7.65" evidence="1"/>
<dbReference type="GO" id="GO:0052621">
    <property type="term" value="F:diguanylate cyclase activity"/>
    <property type="evidence" value="ECO:0007669"/>
    <property type="project" value="UniProtKB-EC"/>
</dbReference>
<reference evidence="5 6" key="1">
    <citation type="journal article" date="2019" name="Int. J. Syst. Evol. Microbiol.">
        <title>Undibacterium piscinae sp. nov., isolated from Korean shiner intestine.</title>
        <authorList>
            <person name="Lee S.Y."/>
            <person name="Kang W."/>
            <person name="Kim P.S."/>
            <person name="Kim H.S."/>
            <person name="Sung H."/>
            <person name="Shin N.R."/>
            <person name="Whon T.W."/>
            <person name="Yun J.H."/>
            <person name="Lee J.Y."/>
            <person name="Lee J.Y."/>
            <person name="Jung M.J."/>
            <person name="Jeong Y.S."/>
            <person name="Tak E.J."/>
            <person name="Han J.E."/>
            <person name="Hyun D.W."/>
            <person name="Kang M.S."/>
            <person name="Lee K.E."/>
            <person name="Lee B.H."/>
            <person name="Bae J.W."/>
        </authorList>
    </citation>
    <scope>NUCLEOTIDE SEQUENCE [LARGE SCALE GENOMIC DNA]</scope>
    <source>
        <strain evidence="5 6">S11R28</strain>
    </source>
</reference>
<dbReference type="Pfam" id="PF00990">
    <property type="entry name" value="GGDEF"/>
    <property type="match status" value="1"/>
</dbReference>
<feature type="domain" description="GGDEF" evidence="4">
    <location>
        <begin position="229"/>
        <end position="362"/>
    </location>
</feature>
<evidence type="ECO:0000256" key="3">
    <source>
        <dbReference type="SAM" id="Phobius"/>
    </source>
</evidence>
<evidence type="ECO:0000313" key="5">
    <source>
        <dbReference type="EMBL" id="QJQ05610.1"/>
    </source>
</evidence>
<dbReference type="NCBIfam" id="TIGR00254">
    <property type="entry name" value="GGDEF"/>
    <property type="match status" value="1"/>
</dbReference>
<dbReference type="PANTHER" id="PTHR45138:SF9">
    <property type="entry name" value="DIGUANYLATE CYCLASE DGCM-RELATED"/>
    <property type="match status" value="1"/>
</dbReference>